<reference evidence="2 3" key="1">
    <citation type="submission" date="2019-07" db="EMBL/GenBank/DDBJ databases">
        <title>Genomic Encyclopedia of Type Strains, Phase III (KMG-III): the genomes of soil and plant-associated and newly described type strains.</title>
        <authorList>
            <person name="Whitman W."/>
        </authorList>
    </citation>
    <scope>NUCLEOTIDE SEQUENCE [LARGE SCALE GENOMIC DNA]</scope>
    <source>
        <strain evidence="2 3">BL24</strain>
    </source>
</reference>
<evidence type="ECO:0000256" key="1">
    <source>
        <dbReference type="SAM" id="MobiDB-lite"/>
    </source>
</evidence>
<sequence length="839" mass="94471">MSMMSPSSKAQSQPTLSDALKPQPSPMIGSAAGSPLGIAPRTAALTPAQLLTMQRTAGNQAVQRMLAQPTAASNKDKPIQRLKAEDIYVLEKADPPPEEQLRQMLNLFTNWENAAGDVLTRAKRQKMSRDRVDGFLTGNFAQYLNNRESLYAYVKANVYDALVEEEARQEEQDPKALFEQLVFTSRFSLDHQVLQDTLGYMPNFDMNQQLGIFERIYEMIDLRALQYLRHFERIVHDFDCLSDLYAVVLRSSSFRALDDEAADRHLEELLGEGPEKEQRLELLALKFPELSLIVPPQAYFKDDSLDRAKVGEAIQNEEIRQLLAIMSKSGNAGEIANAMKQLGRFLNTTSATPEDIKLVKKALTTIVELRNPTLRNELYDSLGHLLPKRETEVTDDSYSDEDSYDQDGILSEQDKKELTGDIEESTVPTRPIRILLSDVYPGYLTDVNITDFLGNGETRKLLKNAPINNRLLSAVAVLKNTNQLTKESKAEVLQKIFQDSKALAKNQVIELFGTMKLLLDLGKGMSLHACDDMTKMKSILDDEMGAVLGLEEDEMTESGMARLLNKFRSVQDLLVYAATLDQIEDPDQRVQAKNGFRAFVLTLMEDEDNTIYRQFRYGELGQEDDDEVQQALWGHLAQVLQLPEILEEWSLGDSMTVESDGTTWHVQDTDAPSDMLLLGTDITTCQNVYNGSQNQCLLSYLIDGKNRALVIKKVDPKKKQRDVDNRIVGRALFKLLVNDQGENVLYIEKVYTDNTQIDIDQAKALLLQMAKKRAAEMAKHLADLHLLSTNQNAFTQTARYDQSIHSLGGPAPFDYNDTVLENGPPNFTIDQSHIVKLPY</sequence>
<dbReference type="EMBL" id="VNHS01000001">
    <property type="protein sequence ID" value="TYP79290.1"/>
    <property type="molecule type" value="Genomic_DNA"/>
</dbReference>
<dbReference type="OrthoDB" id="292792at2"/>
<dbReference type="Proteomes" id="UP000323257">
    <property type="component" value="Unassembled WGS sequence"/>
</dbReference>
<name>A0A5S5CHQ3_9BACL</name>
<protein>
    <submittedName>
        <fullName evidence="2">Uncharacterized protein</fullName>
    </submittedName>
</protein>
<feature type="compositionally biased region" description="Polar residues" evidence="1">
    <location>
        <begin position="1"/>
        <end position="16"/>
    </location>
</feature>
<evidence type="ECO:0000313" key="2">
    <source>
        <dbReference type="EMBL" id="TYP79290.1"/>
    </source>
</evidence>
<evidence type="ECO:0000313" key="3">
    <source>
        <dbReference type="Proteomes" id="UP000323257"/>
    </source>
</evidence>
<keyword evidence="3" id="KW-1185">Reference proteome</keyword>
<comment type="caution">
    <text evidence="2">The sequence shown here is derived from an EMBL/GenBank/DDBJ whole genome shotgun (WGS) entry which is preliminary data.</text>
</comment>
<accession>A0A5S5CHQ3</accession>
<dbReference type="RefSeq" id="WP_148927369.1">
    <property type="nucleotide sequence ID" value="NZ_VNHS01000001.1"/>
</dbReference>
<organism evidence="2 3">
    <name type="scientific">Paenibacillus methanolicus</name>
    <dbReference type="NCBI Taxonomy" id="582686"/>
    <lineage>
        <taxon>Bacteria</taxon>
        <taxon>Bacillati</taxon>
        <taxon>Bacillota</taxon>
        <taxon>Bacilli</taxon>
        <taxon>Bacillales</taxon>
        <taxon>Paenibacillaceae</taxon>
        <taxon>Paenibacillus</taxon>
    </lineage>
</organism>
<feature type="region of interest" description="Disordered" evidence="1">
    <location>
        <begin position="1"/>
        <end position="40"/>
    </location>
</feature>
<proteinExistence type="predicted"/>
<dbReference type="AlphaFoldDB" id="A0A5S5CHQ3"/>
<gene>
    <name evidence="2" type="ORF">BCM02_101408</name>
</gene>
<feature type="compositionally biased region" description="Acidic residues" evidence="1">
    <location>
        <begin position="393"/>
        <end position="405"/>
    </location>
</feature>
<feature type="region of interest" description="Disordered" evidence="1">
    <location>
        <begin position="391"/>
        <end position="414"/>
    </location>
</feature>